<evidence type="ECO:0000313" key="5">
    <source>
        <dbReference type="Proteomes" id="UP000190027"/>
    </source>
</evidence>
<dbReference type="CDD" id="cd16352">
    <property type="entry name" value="CheD"/>
    <property type="match status" value="1"/>
</dbReference>
<dbReference type="EC" id="3.5.1.44" evidence="3"/>
<evidence type="ECO:0000256" key="1">
    <source>
        <dbReference type="ARBA" id="ARBA00022500"/>
    </source>
</evidence>
<dbReference type="AlphaFoldDB" id="A0A1T4XJW1"/>
<dbReference type="RefSeq" id="WP_078717729.1">
    <property type="nucleotide sequence ID" value="NZ_FUYC01000011.1"/>
</dbReference>
<dbReference type="OrthoDB" id="9807202at2"/>
<organism evidence="4 5">
    <name type="scientific">Paucidesulfovibrio gracilis DSM 16080</name>
    <dbReference type="NCBI Taxonomy" id="1121449"/>
    <lineage>
        <taxon>Bacteria</taxon>
        <taxon>Pseudomonadati</taxon>
        <taxon>Thermodesulfobacteriota</taxon>
        <taxon>Desulfovibrionia</taxon>
        <taxon>Desulfovibrionales</taxon>
        <taxon>Desulfovibrionaceae</taxon>
        <taxon>Paucidesulfovibrio</taxon>
    </lineage>
</organism>
<dbReference type="Proteomes" id="UP000190027">
    <property type="component" value="Unassembled WGS sequence"/>
</dbReference>
<dbReference type="InterPro" id="IPR005659">
    <property type="entry name" value="Chemorcpt_Glu_NH3ase_CheD"/>
</dbReference>
<dbReference type="Gene3D" id="3.30.1330.200">
    <property type="match status" value="1"/>
</dbReference>
<sequence length="168" mass="18098">MKDRQRQVMVSDVMLGAGYVCVPAEPSRLCAVVGAGAVVTIWDRRRAVGGMTHYARPFRDPGGPSTAIFAAPAIVTLVRMLLKGGSNAPDLEAHLFGGADNPEAPGYASGMAEDNVRVGLEILEKLHVTRVQRDTGGQRGRKVVFHTATGEVMLAKVERIRGTDWYPQ</sequence>
<gene>
    <name evidence="3" type="primary">cheD</name>
    <name evidence="4" type="ORF">SAMN02745704_02179</name>
</gene>
<comment type="similarity">
    <text evidence="3">Belongs to the CheD family.</text>
</comment>
<reference evidence="4 5" key="1">
    <citation type="submission" date="2017-02" db="EMBL/GenBank/DDBJ databases">
        <authorList>
            <person name="Peterson S.W."/>
        </authorList>
    </citation>
    <scope>NUCLEOTIDE SEQUENCE [LARGE SCALE GENOMIC DNA]</scope>
    <source>
        <strain evidence="4 5">DSM 16080</strain>
    </source>
</reference>
<dbReference type="SUPFAM" id="SSF64438">
    <property type="entry name" value="CNF1/YfiH-like putative cysteine hydrolases"/>
    <property type="match status" value="1"/>
</dbReference>
<evidence type="ECO:0000256" key="2">
    <source>
        <dbReference type="ARBA" id="ARBA00022801"/>
    </source>
</evidence>
<dbReference type="Pfam" id="PF03975">
    <property type="entry name" value="CheD"/>
    <property type="match status" value="1"/>
</dbReference>
<evidence type="ECO:0000313" key="4">
    <source>
        <dbReference type="EMBL" id="SKA89784.1"/>
    </source>
</evidence>
<keyword evidence="1 3" id="KW-0145">Chemotaxis</keyword>
<comment type="catalytic activity">
    <reaction evidence="3">
        <text>L-glutaminyl-[protein] + H2O = L-glutamyl-[protein] + NH4(+)</text>
        <dbReference type="Rhea" id="RHEA:16441"/>
        <dbReference type="Rhea" id="RHEA-COMP:10207"/>
        <dbReference type="Rhea" id="RHEA-COMP:10208"/>
        <dbReference type="ChEBI" id="CHEBI:15377"/>
        <dbReference type="ChEBI" id="CHEBI:28938"/>
        <dbReference type="ChEBI" id="CHEBI:29973"/>
        <dbReference type="ChEBI" id="CHEBI:30011"/>
        <dbReference type="EC" id="3.5.1.44"/>
    </reaction>
</comment>
<dbReference type="HAMAP" id="MF_01440">
    <property type="entry name" value="CheD"/>
    <property type="match status" value="1"/>
</dbReference>
<comment type="function">
    <text evidence="3">Probably deamidates glutamine residues to glutamate on methyl-accepting chemotaxis receptors (MCPs), playing an important role in chemotaxis.</text>
</comment>
<accession>A0A1T4XJW1</accession>
<dbReference type="EMBL" id="FUYC01000011">
    <property type="protein sequence ID" value="SKA89784.1"/>
    <property type="molecule type" value="Genomic_DNA"/>
</dbReference>
<dbReference type="GO" id="GO:0006935">
    <property type="term" value="P:chemotaxis"/>
    <property type="evidence" value="ECO:0007669"/>
    <property type="project" value="UniProtKB-UniRule"/>
</dbReference>
<dbReference type="InterPro" id="IPR011324">
    <property type="entry name" value="Cytotoxic_necrot_fac-like_cat"/>
</dbReference>
<dbReference type="GO" id="GO:0050568">
    <property type="term" value="F:protein-glutamine glutaminase activity"/>
    <property type="evidence" value="ECO:0007669"/>
    <property type="project" value="UniProtKB-UniRule"/>
</dbReference>
<name>A0A1T4XJW1_9BACT</name>
<proteinExistence type="inferred from homology"/>
<dbReference type="InterPro" id="IPR038592">
    <property type="entry name" value="CheD-like_sf"/>
</dbReference>
<protein>
    <recommendedName>
        <fullName evidence="3">Probable chemoreceptor glutamine deamidase CheD</fullName>
        <ecNumber evidence="3">3.5.1.44</ecNumber>
    </recommendedName>
</protein>
<keyword evidence="5" id="KW-1185">Reference proteome</keyword>
<dbReference type="STRING" id="1121449.SAMN02745704_02179"/>
<evidence type="ECO:0000256" key="3">
    <source>
        <dbReference type="HAMAP-Rule" id="MF_01440"/>
    </source>
</evidence>
<dbReference type="PANTHER" id="PTHR35147:SF1">
    <property type="entry name" value="CHEMORECEPTOR GLUTAMINE DEAMIDASE CHED-RELATED"/>
    <property type="match status" value="1"/>
</dbReference>
<keyword evidence="2 3" id="KW-0378">Hydrolase</keyword>
<dbReference type="PANTHER" id="PTHR35147">
    <property type="entry name" value="CHEMORECEPTOR GLUTAMINE DEAMIDASE CHED-RELATED"/>
    <property type="match status" value="1"/>
</dbReference>